<dbReference type="Pfam" id="PF00486">
    <property type="entry name" value="Trans_reg_C"/>
    <property type="match status" value="1"/>
</dbReference>
<feature type="domain" description="Response regulatory" evidence="5">
    <location>
        <begin position="196"/>
        <end position="328"/>
    </location>
</feature>
<name>A0ABM7DXC8_9GAMM</name>
<feature type="transmembrane region" description="Helical" evidence="4">
    <location>
        <begin position="160"/>
        <end position="178"/>
    </location>
</feature>
<feature type="domain" description="OmpR/PhoB-type" evidence="6">
    <location>
        <begin position="31"/>
        <end position="129"/>
    </location>
</feature>
<dbReference type="InterPro" id="IPR011006">
    <property type="entry name" value="CheY-like_superfamily"/>
</dbReference>
<evidence type="ECO:0000313" key="8">
    <source>
        <dbReference type="Proteomes" id="UP000278437"/>
    </source>
</evidence>
<dbReference type="Proteomes" id="UP000278437">
    <property type="component" value="Chromosome"/>
</dbReference>
<dbReference type="Gene3D" id="3.40.50.2300">
    <property type="match status" value="1"/>
</dbReference>
<keyword evidence="2" id="KW-0597">Phosphoprotein</keyword>
<keyword evidence="4" id="KW-1133">Transmembrane helix</keyword>
<accession>A0ABM7DXC8</accession>
<dbReference type="PROSITE" id="PS51755">
    <property type="entry name" value="OMPR_PHOB"/>
    <property type="match status" value="1"/>
</dbReference>
<dbReference type="SUPFAM" id="SSF52172">
    <property type="entry name" value="CheY-like"/>
    <property type="match status" value="1"/>
</dbReference>
<organism evidence="7 8">
    <name type="scientific">Shewanella khirikhana</name>
    <dbReference type="NCBI Taxonomy" id="1965282"/>
    <lineage>
        <taxon>Bacteria</taxon>
        <taxon>Pseudomonadati</taxon>
        <taxon>Pseudomonadota</taxon>
        <taxon>Gammaproteobacteria</taxon>
        <taxon>Alteromonadales</taxon>
        <taxon>Shewanellaceae</taxon>
        <taxon>Shewanella</taxon>
    </lineage>
</organism>
<evidence type="ECO:0000259" key="5">
    <source>
        <dbReference type="PROSITE" id="PS50110"/>
    </source>
</evidence>
<keyword evidence="4" id="KW-0472">Membrane</keyword>
<evidence type="ECO:0000256" key="1">
    <source>
        <dbReference type="ARBA" id="ARBA00023125"/>
    </source>
</evidence>
<gene>
    <name evidence="7" type="ORF">STH12_04123</name>
</gene>
<dbReference type="InterPro" id="IPR001789">
    <property type="entry name" value="Sig_transdc_resp-reg_receiver"/>
</dbReference>
<dbReference type="Pfam" id="PF00072">
    <property type="entry name" value="Response_reg"/>
    <property type="match status" value="1"/>
</dbReference>
<dbReference type="Gene3D" id="1.10.10.10">
    <property type="entry name" value="Winged helix-like DNA-binding domain superfamily/Winged helix DNA-binding domain"/>
    <property type="match status" value="1"/>
</dbReference>
<feature type="modified residue" description="4-aspartylphosphate" evidence="2">
    <location>
        <position position="245"/>
    </location>
</feature>
<keyword evidence="8" id="KW-1185">Reference proteome</keyword>
<evidence type="ECO:0000259" key="6">
    <source>
        <dbReference type="PROSITE" id="PS51755"/>
    </source>
</evidence>
<sequence>MGRRRTIHYWANRRRVIKIQLCNSDTAKFDSMIYTLQPLTLDVQGRSLTCHGQKLHCDERTLLLMQLLIERFPEPVDQQMLLDTLWPNTVVSSWSVARLISDTRKLFKDAGVTESVIQTLHGRGYRLEPDLAARLQTAPQQETAATTQTHPATKRRAHPLLWAALAATVLLAGVWQYLSQNPQTLLIGEPADVKGRLLWVDDHPSNNQAEITSLKKRNIAVYTTTSTDEALMLLSMYRYDVIISDMGRGEDSLAGLKLVQSLRQSGDATPFFLYTILPSDAQRQLVLEHGAQGVAVDEEALFALLDGVSWGVKSTDKTPPAASLAQQQ</sequence>
<dbReference type="SMART" id="SM00862">
    <property type="entry name" value="Trans_reg_C"/>
    <property type="match status" value="1"/>
</dbReference>
<dbReference type="CDD" id="cd00383">
    <property type="entry name" value="trans_reg_C"/>
    <property type="match status" value="1"/>
</dbReference>
<dbReference type="InterPro" id="IPR016032">
    <property type="entry name" value="Sig_transdc_resp-reg_C-effctor"/>
</dbReference>
<feature type="DNA-binding region" description="OmpR/PhoB-type" evidence="3">
    <location>
        <begin position="31"/>
        <end position="129"/>
    </location>
</feature>
<evidence type="ECO:0000256" key="3">
    <source>
        <dbReference type="PROSITE-ProRule" id="PRU01091"/>
    </source>
</evidence>
<protein>
    <submittedName>
        <fullName evidence="7">Invasion protein regulator</fullName>
    </submittedName>
</protein>
<dbReference type="EMBL" id="CP020373">
    <property type="protein sequence ID" value="AZQ13149.1"/>
    <property type="molecule type" value="Genomic_DNA"/>
</dbReference>
<dbReference type="PROSITE" id="PS50110">
    <property type="entry name" value="RESPONSE_REGULATORY"/>
    <property type="match status" value="1"/>
</dbReference>
<keyword evidence="4" id="KW-0812">Transmembrane</keyword>
<keyword evidence="1 3" id="KW-0238">DNA-binding</keyword>
<evidence type="ECO:0000313" key="7">
    <source>
        <dbReference type="EMBL" id="AZQ13149.1"/>
    </source>
</evidence>
<dbReference type="InterPro" id="IPR001867">
    <property type="entry name" value="OmpR/PhoB-type_DNA-bd"/>
</dbReference>
<proteinExistence type="predicted"/>
<dbReference type="SUPFAM" id="SSF46894">
    <property type="entry name" value="C-terminal effector domain of the bipartite response regulators"/>
    <property type="match status" value="1"/>
</dbReference>
<dbReference type="InterPro" id="IPR036388">
    <property type="entry name" value="WH-like_DNA-bd_sf"/>
</dbReference>
<evidence type="ECO:0000256" key="2">
    <source>
        <dbReference type="PROSITE-ProRule" id="PRU00169"/>
    </source>
</evidence>
<reference evidence="8" key="1">
    <citation type="submission" date="2017-03" db="EMBL/GenBank/DDBJ databases">
        <title>Full genome sequence of a non-lethal Shewanella isolate that potentiates virulence of Vibio parahaemolyticus causing acute hepatopancreatic necrosis disease (AHPND) in shrimp.</title>
        <authorList>
            <person name="Prachumwat A."/>
            <person name="Sritunyalucksana K."/>
        </authorList>
    </citation>
    <scope>NUCLEOTIDE SEQUENCE [LARGE SCALE GENOMIC DNA]</scope>
    <source>
        <strain evidence="8">TH2012</strain>
    </source>
</reference>
<dbReference type="CDD" id="cd00156">
    <property type="entry name" value="REC"/>
    <property type="match status" value="1"/>
</dbReference>
<evidence type="ECO:0000256" key="4">
    <source>
        <dbReference type="SAM" id="Phobius"/>
    </source>
</evidence>